<protein>
    <submittedName>
        <fullName evidence="2">Uncharacterized protein</fullName>
    </submittedName>
</protein>
<gene>
    <name evidence="2" type="ORF">ERS007739_00057</name>
</gene>
<feature type="compositionally biased region" description="Polar residues" evidence="1">
    <location>
        <begin position="72"/>
        <end position="81"/>
    </location>
</feature>
<comment type="caution">
    <text evidence="2">The sequence shown here is derived from an EMBL/GenBank/DDBJ whole genome shotgun (WGS) entry which is preliminary data.</text>
</comment>
<evidence type="ECO:0000256" key="1">
    <source>
        <dbReference type="SAM" id="MobiDB-lite"/>
    </source>
</evidence>
<name>A0A916P6J6_MYCTX</name>
<dbReference type="Proteomes" id="UP000039021">
    <property type="component" value="Unassembled WGS sequence"/>
</dbReference>
<proteinExistence type="predicted"/>
<reference evidence="3" key="1">
    <citation type="submission" date="2015-03" db="EMBL/GenBank/DDBJ databases">
        <authorList>
            <consortium name="Pathogen Informatics"/>
        </authorList>
    </citation>
    <scope>NUCLEOTIDE SEQUENCE [LARGE SCALE GENOMIC DNA]</scope>
    <source>
        <strain evidence="3">N09902308</strain>
    </source>
</reference>
<accession>A0A916P6J6</accession>
<evidence type="ECO:0000313" key="3">
    <source>
        <dbReference type="Proteomes" id="UP000039021"/>
    </source>
</evidence>
<dbReference type="EMBL" id="CSBK01000011">
    <property type="protein sequence ID" value="COW78151.1"/>
    <property type="molecule type" value="Genomic_DNA"/>
</dbReference>
<dbReference type="AlphaFoldDB" id="A0A916P6J6"/>
<feature type="compositionally biased region" description="Low complexity" evidence="1">
    <location>
        <begin position="82"/>
        <end position="100"/>
    </location>
</feature>
<feature type="region of interest" description="Disordered" evidence="1">
    <location>
        <begin position="69"/>
        <end position="100"/>
    </location>
</feature>
<organism evidence="2 3">
    <name type="scientific">Mycobacterium tuberculosis</name>
    <dbReference type="NCBI Taxonomy" id="1773"/>
    <lineage>
        <taxon>Bacteria</taxon>
        <taxon>Bacillati</taxon>
        <taxon>Actinomycetota</taxon>
        <taxon>Actinomycetes</taxon>
        <taxon>Mycobacteriales</taxon>
        <taxon>Mycobacteriaceae</taxon>
        <taxon>Mycobacterium</taxon>
        <taxon>Mycobacterium tuberculosis complex</taxon>
    </lineage>
</organism>
<sequence>MHAALCSLNASASRVAVTSEAAQSLISSHFPAPEGSISGSSRWCHSMVSKRSFSTRLCLSRSDTPVPIRSPHTASNTVPCASSTSISASTPTNSTLVTRV</sequence>
<evidence type="ECO:0000313" key="2">
    <source>
        <dbReference type="EMBL" id="COW78151.1"/>
    </source>
</evidence>